<sequence>MSIVLSSAGSIGVYRVSLSAISAFELRRALFKALVRGEDAFAPRPKRMLAFVYLDV</sequence>
<proteinExistence type="predicted"/>
<protein>
    <submittedName>
        <fullName evidence="1">Uncharacterized protein</fullName>
    </submittedName>
</protein>
<dbReference type="AlphaFoldDB" id="A0A7T8GQU1"/>
<evidence type="ECO:0000313" key="1">
    <source>
        <dbReference type="EMBL" id="QQP36017.1"/>
    </source>
</evidence>
<accession>A0A7T8GQU1</accession>
<organism evidence="1 2">
    <name type="scientific">Caligus rogercresseyi</name>
    <name type="common">Sea louse</name>
    <dbReference type="NCBI Taxonomy" id="217165"/>
    <lineage>
        <taxon>Eukaryota</taxon>
        <taxon>Metazoa</taxon>
        <taxon>Ecdysozoa</taxon>
        <taxon>Arthropoda</taxon>
        <taxon>Crustacea</taxon>
        <taxon>Multicrustacea</taxon>
        <taxon>Hexanauplia</taxon>
        <taxon>Copepoda</taxon>
        <taxon>Siphonostomatoida</taxon>
        <taxon>Caligidae</taxon>
        <taxon>Caligus</taxon>
    </lineage>
</organism>
<keyword evidence="2" id="KW-1185">Reference proteome</keyword>
<dbReference type="Proteomes" id="UP000595437">
    <property type="component" value="Chromosome 15"/>
</dbReference>
<evidence type="ECO:0000313" key="2">
    <source>
        <dbReference type="Proteomes" id="UP000595437"/>
    </source>
</evidence>
<reference evidence="2" key="1">
    <citation type="submission" date="2021-01" db="EMBL/GenBank/DDBJ databases">
        <title>Caligus Genome Assembly.</title>
        <authorList>
            <person name="Gallardo-Escarate C."/>
        </authorList>
    </citation>
    <scope>NUCLEOTIDE SEQUENCE [LARGE SCALE GENOMIC DNA]</scope>
</reference>
<gene>
    <name evidence="1" type="ORF">FKW44_020986</name>
</gene>
<name>A0A7T8GQU1_CALRO</name>
<dbReference type="EMBL" id="CP045904">
    <property type="protein sequence ID" value="QQP36017.1"/>
    <property type="molecule type" value="Genomic_DNA"/>
</dbReference>